<evidence type="ECO:0000256" key="6">
    <source>
        <dbReference type="ARBA" id="ARBA00022692"/>
    </source>
</evidence>
<dbReference type="GO" id="GO:0055085">
    <property type="term" value="P:transmembrane transport"/>
    <property type="evidence" value="ECO:0007669"/>
    <property type="project" value="InterPro"/>
</dbReference>
<dbReference type="GO" id="GO:0015031">
    <property type="term" value="P:protein transport"/>
    <property type="evidence" value="ECO:0007669"/>
    <property type="project" value="UniProtKB-KW"/>
</dbReference>
<dbReference type="KEGG" id="chyd:H4K34_00275"/>
<dbReference type="SUPFAM" id="SSF74653">
    <property type="entry name" value="TolA/TonB C-terminal domain"/>
    <property type="match status" value="1"/>
</dbReference>
<keyword evidence="6" id="KW-0812">Transmembrane</keyword>
<evidence type="ECO:0000256" key="2">
    <source>
        <dbReference type="ARBA" id="ARBA00006555"/>
    </source>
</evidence>
<dbReference type="InterPro" id="IPR037682">
    <property type="entry name" value="TonB_C"/>
</dbReference>
<keyword evidence="8" id="KW-1133">Transmembrane helix</keyword>
<accession>A0A7H0VF10</accession>
<dbReference type="InterPro" id="IPR051045">
    <property type="entry name" value="TonB-dependent_transducer"/>
</dbReference>
<dbReference type="AlphaFoldDB" id="A0A7H0VF10"/>
<dbReference type="PANTHER" id="PTHR33446">
    <property type="entry name" value="PROTEIN TONB-RELATED"/>
    <property type="match status" value="1"/>
</dbReference>
<dbReference type="RefSeq" id="WP_210758835.1">
    <property type="nucleotide sequence ID" value="NZ_CP060139.1"/>
</dbReference>
<evidence type="ECO:0000256" key="1">
    <source>
        <dbReference type="ARBA" id="ARBA00004383"/>
    </source>
</evidence>
<dbReference type="PANTHER" id="PTHR33446:SF2">
    <property type="entry name" value="PROTEIN TONB"/>
    <property type="match status" value="1"/>
</dbReference>
<evidence type="ECO:0000256" key="9">
    <source>
        <dbReference type="ARBA" id="ARBA00023136"/>
    </source>
</evidence>
<comment type="subcellular location">
    <subcellularLocation>
        <location evidence="1">Cell inner membrane</location>
        <topology evidence="1">Single-pass membrane protein</topology>
        <orientation evidence="1">Periplasmic side</orientation>
    </subcellularLocation>
</comment>
<dbReference type="GO" id="GO:0031992">
    <property type="term" value="F:energy transducer activity"/>
    <property type="evidence" value="ECO:0007669"/>
    <property type="project" value="TreeGrafter"/>
</dbReference>
<dbReference type="PROSITE" id="PS52015">
    <property type="entry name" value="TONB_CTD"/>
    <property type="match status" value="1"/>
</dbReference>
<reference evidence="11 12" key="1">
    <citation type="submission" date="2020-08" db="EMBL/GenBank/DDBJ databases">
        <title>Croceimicrobium hydrocarbonivorans gen. nov., sp. nov., a novel marine bacterium isolated from a bacterial consortium that degrades polyethylene terephthalate.</title>
        <authorList>
            <person name="Liu R."/>
        </authorList>
    </citation>
    <scope>NUCLEOTIDE SEQUENCE [LARGE SCALE GENOMIC DNA]</scope>
    <source>
        <strain evidence="11 12">A20-9</strain>
    </source>
</reference>
<feature type="domain" description="TonB C-terminal" evidence="10">
    <location>
        <begin position="213"/>
        <end position="305"/>
    </location>
</feature>
<evidence type="ECO:0000256" key="4">
    <source>
        <dbReference type="ARBA" id="ARBA00022475"/>
    </source>
</evidence>
<dbReference type="EMBL" id="CP060139">
    <property type="protein sequence ID" value="QNR24308.1"/>
    <property type="molecule type" value="Genomic_DNA"/>
</dbReference>
<comment type="similarity">
    <text evidence="2">Belongs to the TonB family.</text>
</comment>
<keyword evidence="3" id="KW-0813">Transport</keyword>
<evidence type="ECO:0000313" key="12">
    <source>
        <dbReference type="Proteomes" id="UP000516305"/>
    </source>
</evidence>
<keyword evidence="9" id="KW-0472">Membrane</keyword>
<dbReference type="InterPro" id="IPR006260">
    <property type="entry name" value="TonB/TolA_C"/>
</dbReference>
<evidence type="ECO:0000259" key="10">
    <source>
        <dbReference type="PROSITE" id="PS52015"/>
    </source>
</evidence>
<organism evidence="11 12">
    <name type="scientific">Croceimicrobium hydrocarbonivorans</name>
    <dbReference type="NCBI Taxonomy" id="2761580"/>
    <lineage>
        <taxon>Bacteria</taxon>
        <taxon>Pseudomonadati</taxon>
        <taxon>Bacteroidota</taxon>
        <taxon>Flavobacteriia</taxon>
        <taxon>Flavobacteriales</taxon>
        <taxon>Owenweeksiaceae</taxon>
        <taxon>Croceimicrobium</taxon>
    </lineage>
</organism>
<dbReference type="NCBIfam" id="TIGR01352">
    <property type="entry name" value="tonB_Cterm"/>
    <property type="match status" value="1"/>
</dbReference>
<dbReference type="GO" id="GO:0098797">
    <property type="term" value="C:plasma membrane protein complex"/>
    <property type="evidence" value="ECO:0007669"/>
    <property type="project" value="TreeGrafter"/>
</dbReference>
<keyword evidence="7" id="KW-0653">Protein transport</keyword>
<evidence type="ECO:0000256" key="7">
    <source>
        <dbReference type="ARBA" id="ARBA00022927"/>
    </source>
</evidence>
<dbReference type="Proteomes" id="UP000516305">
    <property type="component" value="Chromosome"/>
</dbReference>
<sequence>MLKAEIKEACPADWNKMKIGVHSRFCESCAKNVIDFSASSRVEILSYLLEHRGEQVCGRMKRSEVDFSYDDIMVTIQALSQKPQHRNKAFYFLALASLYLASCDEPNDPDRNSSYYSPRTLKMASDSIPIEVQINADSLKPNSAEVKTDCHLDTHHQIENADSLPIEISSGLVTLGDINLPLKESGEGDSLANPDSWQSYDYHQVEVQPEFPGGIDSLMAFLRKEVEYPQIMVKEKIEGKVYVQIVISKEGKVTSPEIVRNGTGYTAAEEAVLKALVKMPLWKVGQIEGKAVNSRMIIPVSFRLD</sequence>
<proteinExistence type="inferred from homology"/>
<protein>
    <submittedName>
        <fullName evidence="11">Energy transducer TonB</fullName>
    </submittedName>
</protein>
<keyword evidence="12" id="KW-1185">Reference proteome</keyword>
<keyword evidence="5" id="KW-0997">Cell inner membrane</keyword>
<dbReference type="Gene3D" id="3.30.1150.10">
    <property type="match status" value="1"/>
</dbReference>
<keyword evidence="4" id="KW-1003">Cell membrane</keyword>
<dbReference type="Pfam" id="PF03544">
    <property type="entry name" value="TonB_C"/>
    <property type="match status" value="1"/>
</dbReference>
<evidence type="ECO:0000256" key="5">
    <source>
        <dbReference type="ARBA" id="ARBA00022519"/>
    </source>
</evidence>
<evidence type="ECO:0000313" key="11">
    <source>
        <dbReference type="EMBL" id="QNR24308.1"/>
    </source>
</evidence>
<evidence type="ECO:0000256" key="3">
    <source>
        <dbReference type="ARBA" id="ARBA00022448"/>
    </source>
</evidence>
<gene>
    <name evidence="11" type="ORF">H4K34_00275</name>
</gene>
<evidence type="ECO:0000256" key="8">
    <source>
        <dbReference type="ARBA" id="ARBA00022989"/>
    </source>
</evidence>
<name>A0A7H0VF10_9FLAO</name>